<evidence type="ECO:0000256" key="5">
    <source>
        <dbReference type="ARBA" id="ARBA00022747"/>
    </source>
</evidence>
<dbReference type="Pfam" id="PF07669">
    <property type="entry name" value="Eco57I"/>
    <property type="match status" value="1"/>
</dbReference>
<evidence type="ECO:0000313" key="11">
    <source>
        <dbReference type="Proteomes" id="UP000012313"/>
    </source>
</evidence>
<dbReference type="InterPro" id="IPR050953">
    <property type="entry name" value="N4_N6_ade-DNA_methylase"/>
</dbReference>
<evidence type="ECO:0000256" key="6">
    <source>
        <dbReference type="ARBA" id="ARBA00023125"/>
    </source>
</evidence>
<dbReference type="EMBL" id="AOHC02000017">
    <property type="protein sequence ID" value="EMY78812.1"/>
    <property type="molecule type" value="Genomic_DNA"/>
</dbReference>
<protein>
    <recommendedName>
        <fullName evidence="1">site-specific DNA-methyltransferase (adenine-specific)</fullName>
        <ecNumber evidence="1">2.1.1.72</ecNumber>
    </recommendedName>
</protein>
<dbReference type="PANTHER" id="PTHR33841">
    <property type="entry name" value="DNA METHYLTRANSFERASE YEEA-RELATED"/>
    <property type="match status" value="1"/>
</dbReference>
<keyword evidence="4" id="KW-0949">S-adenosyl-L-methionine</keyword>
<evidence type="ECO:0000259" key="9">
    <source>
        <dbReference type="Pfam" id="PF12950"/>
    </source>
</evidence>
<evidence type="ECO:0000256" key="2">
    <source>
        <dbReference type="ARBA" id="ARBA00022603"/>
    </source>
</evidence>
<dbReference type="InterPro" id="IPR011639">
    <property type="entry name" value="MethylTrfase_TaqI-like_dom"/>
</dbReference>
<proteinExistence type="predicted"/>
<dbReference type="EC" id="2.1.1.72" evidence="1"/>
<evidence type="ECO:0000256" key="7">
    <source>
        <dbReference type="ARBA" id="ARBA00047942"/>
    </source>
</evidence>
<accession>N1WNI7</accession>
<dbReference type="InterPro" id="IPR025931">
    <property type="entry name" value="TaqI_C"/>
</dbReference>
<feature type="domain" description="TaqI-like C-terminal specificity" evidence="9">
    <location>
        <begin position="437"/>
        <end position="544"/>
    </location>
</feature>
<comment type="caution">
    <text evidence="10">The sequence shown here is derived from an EMBL/GenBank/DDBJ whole genome shotgun (WGS) entry which is preliminary data.</text>
</comment>
<dbReference type="GO" id="GO:0032259">
    <property type="term" value="P:methylation"/>
    <property type="evidence" value="ECO:0007669"/>
    <property type="project" value="UniProtKB-KW"/>
</dbReference>
<sequence length="601" mass="70952">MQYFLALLDLFIMSSQILIHNNQTRLKGEFKDFFDYFIGYQKKHQESLSTVDRKRNGIFLTDDLTIIDSLLDILDSYDDIKYYKILEPSCGKGIFLIRLLDRIYKLTNNKEIIYSAINDVIYFNDIDPNMVRMTKNNISDFYFYTFEEEYRGKFNSFNTDFTVSNNGENNLFYCSNENNDSFESMYNFFDFVIGNPPYITLYGRRDKKENELQRIKYLDAYNQFPDSLKNGKLNLMMLFIEKSINLLKNGGKLSFILDISFFETAFKYTRKYLLENTTIVSIDTNIKGFSVASGQMILKLIKQQPDSTHTVQINESKFKNPIFVKQNDWYNEKDEFKFRWNSSEFDFIILDKLTNKSSSDRLGELFFNKNLRTCTMMLDMENLFTENRSNHVDKMNLYPYYQGSKSLREKYGSFKFEKVFSYNKKLQDEINDRLKIELESKGIKNKKRIGLGEQVIYDNFKIYIRQSAKQLIASIDLGKSSANNSLYVFSFRDSTNTTLEKLYYICGILNSKIMTYFAQKTKIIRFSEGKQPQIKISDLSTLPIPKSSQLEKEISLLVQKIYSEEENERNKYINSIDVLLSKYFNLTEDEIKHVENEVIAF</sequence>
<dbReference type="Gene3D" id="3.40.50.150">
    <property type="entry name" value="Vaccinia Virus protein VP39"/>
    <property type="match status" value="1"/>
</dbReference>
<gene>
    <name evidence="10" type="ORF">LEP1GSC060_3739</name>
</gene>
<keyword evidence="11" id="KW-1185">Reference proteome</keyword>
<dbReference type="InterPro" id="IPR029063">
    <property type="entry name" value="SAM-dependent_MTases_sf"/>
</dbReference>
<keyword evidence="3" id="KW-0808">Transferase</keyword>
<dbReference type="AlphaFoldDB" id="N1WNI7"/>
<dbReference type="PRINTS" id="PR00507">
    <property type="entry name" value="N12N6MTFRASE"/>
</dbReference>
<dbReference type="Proteomes" id="UP000012313">
    <property type="component" value="Unassembled WGS sequence"/>
</dbReference>
<evidence type="ECO:0000256" key="3">
    <source>
        <dbReference type="ARBA" id="ARBA00022679"/>
    </source>
</evidence>
<dbReference type="PANTHER" id="PTHR33841:SF6">
    <property type="entry name" value="TYPE II METHYLTRANSFERASE M.HINDII"/>
    <property type="match status" value="1"/>
</dbReference>
<dbReference type="Pfam" id="PF12950">
    <property type="entry name" value="TaqI_C"/>
    <property type="match status" value="1"/>
</dbReference>
<evidence type="ECO:0000259" key="8">
    <source>
        <dbReference type="Pfam" id="PF07669"/>
    </source>
</evidence>
<dbReference type="STRING" id="1218598.LEP1GSC060_3739"/>
<organism evidence="10 11">
    <name type="scientific">Leptospira weilii serovar Ranarum str. ICFT</name>
    <dbReference type="NCBI Taxonomy" id="1218598"/>
    <lineage>
        <taxon>Bacteria</taxon>
        <taxon>Pseudomonadati</taxon>
        <taxon>Spirochaetota</taxon>
        <taxon>Spirochaetia</taxon>
        <taxon>Leptospirales</taxon>
        <taxon>Leptospiraceae</taxon>
        <taxon>Leptospira</taxon>
    </lineage>
</organism>
<dbReference type="PROSITE" id="PS00092">
    <property type="entry name" value="N6_MTASE"/>
    <property type="match status" value="1"/>
</dbReference>
<comment type="catalytic activity">
    <reaction evidence="7">
        <text>a 2'-deoxyadenosine in DNA + S-adenosyl-L-methionine = an N(6)-methyl-2'-deoxyadenosine in DNA + S-adenosyl-L-homocysteine + H(+)</text>
        <dbReference type="Rhea" id="RHEA:15197"/>
        <dbReference type="Rhea" id="RHEA-COMP:12418"/>
        <dbReference type="Rhea" id="RHEA-COMP:12419"/>
        <dbReference type="ChEBI" id="CHEBI:15378"/>
        <dbReference type="ChEBI" id="CHEBI:57856"/>
        <dbReference type="ChEBI" id="CHEBI:59789"/>
        <dbReference type="ChEBI" id="CHEBI:90615"/>
        <dbReference type="ChEBI" id="CHEBI:90616"/>
        <dbReference type="EC" id="2.1.1.72"/>
    </reaction>
</comment>
<evidence type="ECO:0000256" key="1">
    <source>
        <dbReference type="ARBA" id="ARBA00011900"/>
    </source>
</evidence>
<keyword evidence="2 10" id="KW-0489">Methyltransferase</keyword>
<keyword evidence="5" id="KW-0680">Restriction system</keyword>
<dbReference type="GO" id="GO:0009307">
    <property type="term" value="P:DNA restriction-modification system"/>
    <property type="evidence" value="ECO:0007669"/>
    <property type="project" value="UniProtKB-KW"/>
</dbReference>
<feature type="domain" description="Type II methyltransferase M.TaqI-like" evidence="8">
    <location>
        <begin position="121"/>
        <end position="283"/>
    </location>
</feature>
<evidence type="ECO:0000256" key="4">
    <source>
        <dbReference type="ARBA" id="ARBA00022691"/>
    </source>
</evidence>
<name>N1WNI7_9LEPT</name>
<dbReference type="InterPro" id="IPR002052">
    <property type="entry name" value="DNA_methylase_N6_adenine_CS"/>
</dbReference>
<evidence type="ECO:0000313" key="10">
    <source>
        <dbReference type="EMBL" id="EMY78812.1"/>
    </source>
</evidence>
<dbReference type="SUPFAM" id="SSF53335">
    <property type="entry name" value="S-adenosyl-L-methionine-dependent methyltransferases"/>
    <property type="match status" value="1"/>
</dbReference>
<dbReference type="GO" id="GO:0003677">
    <property type="term" value="F:DNA binding"/>
    <property type="evidence" value="ECO:0007669"/>
    <property type="project" value="UniProtKB-KW"/>
</dbReference>
<keyword evidence="6" id="KW-0238">DNA-binding</keyword>
<dbReference type="GO" id="GO:0009007">
    <property type="term" value="F:site-specific DNA-methyltransferase (adenine-specific) activity"/>
    <property type="evidence" value="ECO:0007669"/>
    <property type="project" value="UniProtKB-EC"/>
</dbReference>
<reference evidence="10" key="1">
    <citation type="submission" date="2013-03" db="EMBL/GenBank/DDBJ databases">
        <authorList>
            <person name="Harkins D.M."/>
            <person name="Durkin A.S."/>
            <person name="Brinkac L.M."/>
            <person name="Haft D.H."/>
            <person name="Selengut J.D."/>
            <person name="Sanka R."/>
            <person name="DePew J."/>
            <person name="Purushe J."/>
            <person name="Hartskeerl R.A."/>
            <person name="Ahmed A."/>
            <person name="van der Linden H."/>
            <person name="Goris M.G.A."/>
            <person name="Vinetz J.M."/>
            <person name="Sutton G.G."/>
            <person name="Nierman W.C."/>
            <person name="Fouts D.E."/>
        </authorList>
    </citation>
    <scope>NUCLEOTIDE SEQUENCE [LARGE SCALE GENOMIC DNA]</scope>
    <source>
        <strain evidence="10">ICFT</strain>
    </source>
</reference>